<sequence>MTQNAMYFRDVVSYEGIGSSQYDSEVVFWNNHTTGIPLIVPENGIPTYSPSLQGSFLRSKIPLSGIDFNAPTPDFVLALPNYQNLDNSVSRSAFDSIDTPRDDYLHHHDGSIGNCQTYCASDKFDRDGGYTHVYYPRSGYTTECADANRAEVPGSLSPGYKLPEIISGFEEHEFHISSDNPPIKPGEHFSENVDATPGIAAHHSPHNATKLFHPAASADTFHENQAPSAEDTIGDPMWSLQAISDPKDWQRYNIRPLRFPRHNSINVA</sequence>
<name>A0A0H2RF25_9AGAM</name>
<keyword evidence="2" id="KW-1185">Reference proteome</keyword>
<dbReference type="Proteomes" id="UP000053477">
    <property type="component" value="Unassembled WGS sequence"/>
</dbReference>
<evidence type="ECO:0000313" key="2">
    <source>
        <dbReference type="Proteomes" id="UP000053477"/>
    </source>
</evidence>
<reference evidence="1 2" key="1">
    <citation type="submission" date="2015-04" db="EMBL/GenBank/DDBJ databases">
        <title>Complete genome sequence of Schizopora paradoxa KUC8140, a cosmopolitan wood degrader in East Asia.</title>
        <authorList>
            <consortium name="DOE Joint Genome Institute"/>
            <person name="Min B."/>
            <person name="Park H."/>
            <person name="Jang Y."/>
            <person name="Kim J.-J."/>
            <person name="Kim K.H."/>
            <person name="Pangilinan J."/>
            <person name="Lipzen A."/>
            <person name="Riley R."/>
            <person name="Grigoriev I.V."/>
            <person name="Spatafora J.W."/>
            <person name="Choi I.-G."/>
        </authorList>
    </citation>
    <scope>NUCLEOTIDE SEQUENCE [LARGE SCALE GENOMIC DNA]</scope>
    <source>
        <strain evidence="1 2">KUC8140</strain>
    </source>
</reference>
<protein>
    <submittedName>
        <fullName evidence="1">Uncharacterized protein</fullName>
    </submittedName>
</protein>
<dbReference type="AlphaFoldDB" id="A0A0H2RF25"/>
<dbReference type="EMBL" id="KQ086026">
    <property type="protein sequence ID" value="KLO10445.1"/>
    <property type="molecule type" value="Genomic_DNA"/>
</dbReference>
<organism evidence="1 2">
    <name type="scientific">Schizopora paradoxa</name>
    <dbReference type="NCBI Taxonomy" id="27342"/>
    <lineage>
        <taxon>Eukaryota</taxon>
        <taxon>Fungi</taxon>
        <taxon>Dikarya</taxon>
        <taxon>Basidiomycota</taxon>
        <taxon>Agaricomycotina</taxon>
        <taxon>Agaricomycetes</taxon>
        <taxon>Hymenochaetales</taxon>
        <taxon>Schizoporaceae</taxon>
        <taxon>Schizopora</taxon>
    </lineage>
</organism>
<evidence type="ECO:0000313" key="1">
    <source>
        <dbReference type="EMBL" id="KLO10445.1"/>
    </source>
</evidence>
<dbReference type="InParanoid" id="A0A0H2RF25"/>
<proteinExistence type="predicted"/>
<accession>A0A0H2RF25</accession>
<gene>
    <name evidence="1" type="ORF">SCHPADRAFT_942825</name>
</gene>